<gene>
    <name evidence="13" type="ORF">LTRI10_LOCUS38433</name>
</gene>
<dbReference type="InterPro" id="IPR045051">
    <property type="entry name" value="SBT"/>
</dbReference>
<reference evidence="13 14" key="1">
    <citation type="submission" date="2024-04" db="EMBL/GenBank/DDBJ databases">
        <authorList>
            <person name="Fracassetti M."/>
        </authorList>
    </citation>
    <scope>NUCLEOTIDE SEQUENCE [LARGE SCALE GENOMIC DNA]</scope>
</reference>
<dbReference type="PROSITE" id="PS00138">
    <property type="entry name" value="SUBTILASE_SER"/>
    <property type="match status" value="1"/>
</dbReference>
<sequence length="778" mass="82533">MSPLSIFSVILMWTFFAVSTLEAAASSNSDIYIVYLGSATTENLAAKGAVLTSLQTSGRRELDVVRTYQHGLAGFAARMSPEEAKAISAQPGVLSVFRDTYYKPLTTRSWDFLQSLGEDATAAGPAVPSTGHNDSDVVYSSSDIVIGIIDTGIWPESPSFGGDKAWRIPPPAGWNGTCETSKDFNKSACNGKIVGARFYMVDGSARDIFGHGTHVASIAAGMKVKTSYEGLAAGTARGGSERSRIAVYNVCDPHLGCGNAAILSAFDDAISDGVKVISISMGEEGDDDEDKEGLHDFLVEDGISIGAFHAVERGITVVCAGGNFGPHPGTIGNDAPWIVTVASSTTDREIQNHIMLGGGTIIKGEALGIPKVFNRSAVYPLTSGEAAKERNVTSEAARNCRVGTLRASKIKGKIVFCENSVGGITDVAQQDVEVPDKGGVGVITVDDIRRRVTNFREDYPTTVISSQESFKLKAYLKSTRKPVATFLPSVTVVGYKPAPQVYIESSRGPSNVTANIIKPDIMAPGVNILAAWASNDYSYTVETGTSMACPHVSGVAANVKSAMPFLSPTGVKSAIMTTAFSTNNARGPITTDEGDLAGPYDMGAGLVHPAGAVSPGLVYETTTEEFLHFLCYRGYNTTTVRAMSRTASPSFCCPAGGANPDAISSLNYPSISVGLSRRVGRATRTIPRRLTNVALAGQGTYWVYKVSVGVDDAEAVAVKVFPKVLRFSEIGETKEFKVRFESKGSSTDDAAEKKVVTGWIKWSNPQFTVRSVFVVTLY</sequence>
<evidence type="ECO:0000256" key="8">
    <source>
        <dbReference type="PROSITE-ProRule" id="PRU01240"/>
    </source>
</evidence>
<dbReference type="InterPro" id="IPR037045">
    <property type="entry name" value="S8pro/Inhibitor_I9_sf"/>
</dbReference>
<dbReference type="CDD" id="cd02120">
    <property type="entry name" value="PA_subtilisin_like"/>
    <property type="match status" value="1"/>
</dbReference>
<dbReference type="Pfam" id="PF00082">
    <property type="entry name" value="Peptidase_S8"/>
    <property type="match status" value="1"/>
</dbReference>
<comment type="similarity">
    <text evidence="2 8">Belongs to the peptidase S8 family.</text>
</comment>
<protein>
    <submittedName>
        <fullName evidence="13">Uncharacterized protein</fullName>
    </submittedName>
</protein>
<dbReference type="InterPro" id="IPR023828">
    <property type="entry name" value="Peptidase_S8_Ser-AS"/>
</dbReference>
<evidence type="ECO:0000259" key="12">
    <source>
        <dbReference type="Pfam" id="PF17766"/>
    </source>
</evidence>
<dbReference type="InterPro" id="IPR036852">
    <property type="entry name" value="Peptidase_S8/S53_dom_sf"/>
</dbReference>
<comment type="subcellular location">
    <subcellularLocation>
        <location evidence="1">Secreted</location>
    </subcellularLocation>
</comment>
<dbReference type="Pfam" id="PF17766">
    <property type="entry name" value="fn3_6"/>
    <property type="match status" value="1"/>
</dbReference>
<feature type="domain" description="Inhibitor I9" evidence="11">
    <location>
        <begin position="32"/>
        <end position="103"/>
    </location>
</feature>
<feature type="chain" id="PRO_5043561882" evidence="9">
    <location>
        <begin position="20"/>
        <end position="778"/>
    </location>
</feature>
<evidence type="ECO:0000256" key="3">
    <source>
        <dbReference type="ARBA" id="ARBA00022670"/>
    </source>
</evidence>
<organism evidence="13 14">
    <name type="scientific">Linum trigynum</name>
    <dbReference type="NCBI Taxonomy" id="586398"/>
    <lineage>
        <taxon>Eukaryota</taxon>
        <taxon>Viridiplantae</taxon>
        <taxon>Streptophyta</taxon>
        <taxon>Embryophyta</taxon>
        <taxon>Tracheophyta</taxon>
        <taxon>Spermatophyta</taxon>
        <taxon>Magnoliopsida</taxon>
        <taxon>eudicotyledons</taxon>
        <taxon>Gunneridae</taxon>
        <taxon>Pentapetalae</taxon>
        <taxon>rosids</taxon>
        <taxon>fabids</taxon>
        <taxon>Malpighiales</taxon>
        <taxon>Linaceae</taxon>
        <taxon>Linum</taxon>
    </lineage>
</organism>
<dbReference type="InterPro" id="IPR000209">
    <property type="entry name" value="Peptidase_S8/S53_dom"/>
</dbReference>
<keyword evidence="3 8" id="KW-0645">Protease</keyword>
<evidence type="ECO:0000256" key="1">
    <source>
        <dbReference type="ARBA" id="ARBA00004613"/>
    </source>
</evidence>
<feature type="domain" description="Subtilisin-like protease fibronectin type-III" evidence="12">
    <location>
        <begin position="666"/>
        <end position="775"/>
    </location>
</feature>
<feature type="signal peptide" evidence="9">
    <location>
        <begin position="1"/>
        <end position="19"/>
    </location>
</feature>
<dbReference type="InterPro" id="IPR010259">
    <property type="entry name" value="S8pro/Inhibitor_I9"/>
</dbReference>
<keyword evidence="6 8" id="KW-0720">Serine protease</keyword>
<dbReference type="Gene3D" id="3.50.30.30">
    <property type="match status" value="1"/>
</dbReference>
<evidence type="ECO:0000313" key="14">
    <source>
        <dbReference type="Proteomes" id="UP001497516"/>
    </source>
</evidence>
<feature type="domain" description="Peptidase S8/S53" evidence="10">
    <location>
        <begin position="142"/>
        <end position="587"/>
    </location>
</feature>
<proteinExistence type="inferred from homology"/>
<name>A0AAV2FKB8_9ROSI</name>
<evidence type="ECO:0000313" key="13">
    <source>
        <dbReference type="EMBL" id="CAL1398188.1"/>
    </source>
</evidence>
<evidence type="ECO:0000259" key="10">
    <source>
        <dbReference type="Pfam" id="PF00082"/>
    </source>
</evidence>
<feature type="active site" description="Charge relay system" evidence="7 8">
    <location>
        <position position="211"/>
    </location>
</feature>
<dbReference type="Gene3D" id="3.40.50.200">
    <property type="entry name" value="Peptidase S8/S53 domain"/>
    <property type="match status" value="1"/>
</dbReference>
<accession>A0AAV2FKB8</accession>
<feature type="active site" description="Charge relay system" evidence="7 8">
    <location>
        <position position="150"/>
    </location>
</feature>
<dbReference type="GO" id="GO:0004252">
    <property type="term" value="F:serine-type endopeptidase activity"/>
    <property type="evidence" value="ECO:0007669"/>
    <property type="project" value="UniProtKB-UniRule"/>
</dbReference>
<dbReference type="AlphaFoldDB" id="A0AAV2FKB8"/>
<dbReference type="PROSITE" id="PS51892">
    <property type="entry name" value="SUBTILASE"/>
    <property type="match status" value="1"/>
</dbReference>
<keyword evidence="5 8" id="KW-0378">Hydrolase</keyword>
<feature type="active site" description="Charge relay system" evidence="7 8">
    <location>
        <position position="546"/>
    </location>
</feature>
<dbReference type="Proteomes" id="UP001497516">
    <property type="component" value="Chromosome 6"/>
</dbReference>
<dbReference type="Pfam" id="PF05922">
    <property type="entry name" value="Inhibitor_I9"/>
    <property type="match status" value="1"/>
</dbReference>
<dbReference type="InterPro" id="IPR041469">
    <property type="entry name" value="Subtilisin-like_FN3"/>
</dbReference>
<evidence type="ECO:0000256" key="5">
    <source>
        <dbReference type="ARBA" id="ARBA00022801"/>
    </source>
</evidence>
<evidence type="ECO:0000256" key="9">
    <source>
        <dbReference type="SAM" id="SignalP"/>
    </source>
</evidence>
<dbReference type="Gene3D" id="2.60.40.2310">
    <property type="match status" value="1"/>
</dbReference>
<dbReference type="PRINTS" id="PR00723">
    <property type="entry name" value="SUBTILISIN"/>
</dbReference>
<dbReference type="SUPFAM" id="SSF52743">
    <property type="entry name" value="Subtilisin-like"/>
    <property type="match status" value="1"/>
</dbReference>
<dbReference type="EMBL" id="OZ034819">
    <property type="protein sequence ID" value="CAL1398188.1"/>
    <property type="molecule type" value="Genomic_DNA"/>
</dbReference>
<dbReference type="InterPro" id="IPR015500">
    <property type="entry name" value="Peptidase_S8_subtilisin-rel"/>
</dbReference>
<dbReference type="PROSITE" id="PS00137">
    <property type="entry name" value="SUBTILASE_HIS"/>
    <property type="match status" value="1"/>
</dbReference>
<evidence type="ECO:0000256" key="2">
    <source>
        <dbReference type="ARBA" id="ARBA00011073"/>
    </source>
</evidence>
<evidence type="ECO:0000259" key="11">
    <source>
        <dbReference type="Pfam" id="PF05922"/>
    </source>
</evidence>
<dbReference type="PANTHER" id="PTHR10795">
    <property type="entry name" value="PROPROTEIN CONVERTASE SUBTILISIN/KEXIN"/>
    <property type="match status" value="1"/>
</dbReference>
<keyword evidence="14" id="KW-1185">Reference proteome</keyword>
<dbReference type="InterPro" id="IPR022398">
    <property type="entry name" value="Peptidase_S8_His-AS"/>
</dbReference>
<dbReference type="GO" id="GO:0006508">
    <property type="term" value="P:proteolysis"/>
    <property type="evidence" value="ECO:0007669"/>
    <property type="project" value="UniProtKB-KW"/>
</dbReference>
<keyword evidence="4 9" id="KW-0732">Signal</keyword>
<dbReference type="Gene3D" id="3.30.70.80">
    <property type="entry name" value="Peptidase S8 propeptide/proteinase inhibitor I9"/>
    <property type="match status" value="1"/>
</dbReference>
<dbReference type="GO" id="GO:0005576">
    <property type="term" value="C:extracellular region"/>
    <property type="evidence" value="ECO:0007669"/>
    <property type="project" value="UniProtKB-SubCell"/>
</dbReference>
<evidence type="ECO:0000256" key="6">
    <source>
        <dbReference type="ARBA" id="ARBA00022825"/>
    </source>
</evidence>
<evidence type="ECO:0000256" key="7">
    <source>
        <dbReference type="PIRSR" id="PIRSR615500-1"/>
    </source>
</evidence>
<evidence type="ECO:0000256" key="4">
    <source>
        <dbReference type="ARBA" id="ARBA00022729"/>
    </source>
</evidence>